<dbReference type="PANTHER" id="PTHR11177">
    <property type="entry name" value="CHITINASE"/>
    <property type="match status" value="1"/>
</dbReference>
<keyword evidence="14" id="KW-1185">Reference proteome</keyword>
<evidence type="ECO:0000313" key="14">
    <source>
        <dbReference type="Proteomes" id="UP000248961"/>
    </source>
</evidence>
<keyword evidence="8 10" id="KW-0326">Glycosidase</keyword>
<dbReference type="FunFam" id="3.10.50.10:FF:000005">
    <property type="entry name" value="Endochitinase B1"/>
    <property type="match status" value="1"/>
</dbReference>
<sequence>MRVDIPFLLALAWLVVYGTAIPSRAPAHPQSYKSVAYFVNWAIYARNHNPQDIPAENLSHVLYAFANIRSDGEVYLTDSWSDVQKHYPGDSWNDVGNNAYGCIKQLYLLKKKNRRMKAMLSIGGWTYSSNFATPASSDQGRKRFASTAVKLMGDLGFDGLDIDWEYPASDSQANDMVSLLHELRLELDKYGREHAKGKHFLLSVASPAGPSNYNVLHLASMDVQLDFWNLMSYDYAGSWDTVAGHASSLYPSVNNPASTPFNTDQAITAYIAAGVPSYKINLGMPIYGRSFANTDGPGKPFSGVGGGSYENGVWDYKALPQPGASVTELNDIGAGFSYDAARKTMISYDTPSIVKMKTEYIKNKCLGGGMFWETSGDKKGQESLIFTLVDSLGGTSVLDQTENQLNYPVSQYDNIRKGGSGTS</sequence>
<keyword evidence="5" id="KW-0146">Chitin degradation</keyword>
<proteinExistence type="inferred from homology"/>
<reference evidence="13 14" key="1">
    <citation type="submission" date="2018-02" db="EMBL/GenBank/DDBJ databases">
        <title>The genomes of Aspergillus section Nigri reveals drivers in fungal speciation.</title>
        <authorList>
            <consortium name="DOE Joint Genome Institute"/>
            <person name="Vesth T.C."/>
            <person name="Nybo J."/>
            <person name="Theobald S."/>
            <person name="Brandl J."/>
            <person name="Frisvad J.C."/>
            <person name="Nielsen K.F."/>
            <person name="Lyhne E.K."/>
            <person name="Kogle M.E."/>
            <person name="Kuo A."/>
            <person name="Riley R."/>
            <person name="Clum A."/>
            <person name="Nolan M."/>
            <person name="Lipzen A."/>
            <person name="Salamov A."/>
            <person name="Henrissat B."/>
            <person name="Wiebenga A."/>
            <person name="De vries R.P."/>
            <person name="Grigoriev I.V."/>
            <person name="Mortensen U.H."/>
            <person name="Andersen M.R."/>
            <person name="Baker S.E."/>
        </authorList>
    </citation>
    <scope>NUCLEOTIDE SEQUENCE [LARGE SCALE GENOMIC DNA]</scope>
    <source>
        <strain evidence="13 14">CBS 101889</strain>
    </source>
</reference>
<accession>A0A395HM97</accession>
<dbReference type="InterPro" id="IPR001223">
    <property type="entry name" value="Glyco_hydro18_cat"/>
</dbReference>
<evidence type="ECO:0000313" key="13">
    <source>
        <dbReference type="EMBL" id="RAL07394.1"/>
    </source>
</evidence>
<dbReference type="GO" id="GO:0008061">
    <property type="term" value="F:chitin binding"/>
    <property type="evidence" value="ECO:0007669"/>
    <property type="project" value="InterPro"/>
</dbReference>
<feature type="domain" description="GH18" evidence="12">
    <location>
        <begin position="32"/>
        <end position="395"/>
    </location>
</feature>
<comment type="similarity">
    <text evidence="2">Belongs to the glycosyl hydrolase 18 family. Chitinase class V subfamily.</text>
</comment>
<dbReference type="GeneID" id="37203755"/>
<dbReference type="STRING" id="1450537.A0A395HM97"/>
<dbReference type="VEuPathDB" id="FungiDB:BO97DRAFT_463793"/>
<dbReference type="SUPFAM" id="SSF54556">
    <property type="entry name" value="Chitinase insertion domain"/>
    <property type="match status" value="1"/>
</dbReference>
<dbReference type="InterPro" id="IPR001579">
    <property type="entry name" value="Glyco_hydro_18_chit_AS"/>
</dbReference>
<feature type="chain" id="PRO_5017436180" description="chitinase" evidence="11">
    <location>
        <begin position="21"/>
        <end position="423"/>
    </location>
</feature>
<dbReference type="GO" id="GO:0000272">
    <property type="term" value="P:polysaccharide catabolic process"/>
    <property type="evidence" value="ECO:0007669"/>
    <property type="project" value="UniProtKB-KW"/>
</dbReference>
<dbReference type="PANTHER" id="PTHR11177:SF317">
    <property type="entry name" value="CHITINASE 12-RELATED"/>
    <property type="match status" value="1"/>
</dbReference>
<dbReference type="InterPro" id="IPR029070">
    <property type="entry name" value="Chitinase_insertion_sf"/>
</dbReference>
<dbReference type="Gene3D" id="3.20.20.80">
    <property type="entry name" value="Glycosidases"/>
    <property type="match status" value="1"/>
</dbReference>
<name>A0A395HM97_ASPHC</name>
<evidence type="ECO:0000256" key="7">
    <source>
        <dbReference type="ARBA" id="ARBA00023277"/>
    </source>
</evidence>
<dbReference type="InterPro" id="IPR011583">
    <property type="entry name" value="Chitinase_II/V-like_cat"/>
</dbReference>
<evidence type="ECO:0000256" key="6">
    <source>
        <dbReference type="ARBA" id="ARBA00023180"/>
    </source>
</evidence>
<evidence type="ECO:0000256" key="2">
    <source>
        <dbReference type="ARBA" id="ARBA00008682"/>
    </source>
</evidence>
<dbReference type="EC" id="3.2.1.14" evidence="3"/>
<dbReference type="Proteomes" id="UP000248961">
    <property type="component" value="Unassembled WGS sequence"/>
</dbReference>
<evidence type="ECO:0000256" key="1">
    <source>
        <dbReference type="ARBA" id="ARBA00000822"/>
    </source>
</evidence>
<dbReference type="GO" id="GO:0005576">
    <property type="term" value="C:extracellular region"/>
    <property type="evidence" value="ECO:0007669"/>
    <property type="project" value="TreeGrafter"/>
</dbReference>
<dbReference type="OrthoDB" id="76388at2759"/>
<keyword evidence="4 10" id="KW-0378">Hydrolase</keyword>
<evidence type="ECO:0000259" key="12">
    <source>
        <dbReference type="PROSITE" id="PS51910"/>
    </source>
</evidence>
<dbReference type="RefSeq" id="XP_025546548.1">
    <property type="nucleotide sequence ID" value="XM_025699466.1"/>
</dbReference>
<dbReference type="PROSITE" id="PS01095">
    <property type="entry name" value="GH18_1"/>
    <property type="match status" value="1"/>
</dbReference>
<evidence type="ECO:0000256" key="5">
    <source>
        <dbReference type="ARBA" id="ARBA00023024"/>
    </source>
</evidence>
<dbReference type="EMBL" id="KZ824333">
    <property type="protein sequence ID" value="RAL07394.1"/>
    <property type="molecule type" value="Genomic_DNA"/>
</dbReference>
<dbReference type="Pfam" id="PF00704">
    <property type="entry name" value="Glyco_hydro_18"/>
    <property type="match status" value="1"/>
</dbReference>
<protein>
    <recommendedName>
        <fullName evidence="3">chitinase</fullName>
        <ecNumber evidence="3">3.2.1.14</ecNumber>
    </recommendedName>
</protein>
<dbReference type="CDD" id="cd06548">
    <property type="entry name" value="GH18_chitinase"/>
    <property type="match status" value="1"/>
</dbReference>
<dbReference type="AlphaFoldDB" id="A0A395HM97"/>
<dbReference type="PROSITE" id="PS51910">
    <property type="entry name" value="GH18_2"/>
    <property type="match status" value="1"/>
</dbReference>
<evidence type="ECO:0000256" key="9">
    <source>
        <dbReference type="ARBA" id="ARBA00023326"/>
    </source>
</evidence>
<dbReference type="GO" id="GO:0006032">
    <property type="term" value="P:chitin catabolic process"/>
    <property type="evidence" value="ECO:0007669"/>
    <property type="project" value="UniProtKB-KW"/>
</dbReference>
<evidence type="ECO:0000256" key="11">
    <source>
        <dbReference type="SAM" id="SignalP"/>
    </source>
</evidence>
<evidence type="ECO:0000256" key="8">
    <source>
        <dbReference type="ARBA" id="ARBA00023295"/>
    </source>
</evidence>
<organism evidence="13 14">
    <name type="scientific">Aspergillus homomorphus (strain CBS 101889)</name>
    <dbReference type="NCBI Taxonomy" id="1450537"/>
    <lineage>
        <taxon>Eukaryota</taxon>
        <taxon>Fungi</taxon>
        <taxon>Dikarya</taxon>
        <taxon>Ascomycota</taxon>
        <taxon>Pezizomycotina</taxon>
        <taxon>Eurotiomycetes</taxon>
        <taxon>Eurotiomycetidae</taxon>
        <taxon>Eurotiales</taxon>
        <taxon>Aspergillaceae</taxon>
        <taxon>Aspergillus</taxon>
        <taxon>Aspergillus subgen. Circumdati</taxon>
    </lineage>
</organism>
<evidence type="ECO:0000256" key="3">
    <source>
        <dbReference type="ARBA" id="ARBA00012729"/>
    </source>
</evidence>
<keyword evidence="9" id="KW-0624">Polysaccharide degradation</keyword>
<dbReference type="GO" id="GO:0008843">
    <property type="term" value="F:endochitinase activity"/>
    <property type="evidence" value="ECO:0007669"/>
    <property type="project" value="UniProtKB-EC"/>
</dbReference>
<feature type="signal peptide" evidence="11">
    <location>
        <begin position="1"/>
        <end position="20"/>
    </location>
</feature>
<dbReference type="SUPFAM" id="SSF51445">
    <property type="entry name" value="(Trans)glycosidases"/>
    <property type="match status" value="1"/>
</dbReference>
<evidence type="ECO:0000256" key="10">
    <source>
        <dbReference type="RuleBase" id="RU000489"/>
    </source>
</evidence>
<keyword evidence="6" id="KW-0325">Glycoprotein</keyword>
<dbReference type="InterPro" id="IPR017853">
    <property type="entry name" value="GH"/>
</dbReference>
<dbReference type="FunFam" id="3.20.20.80:FF:000095">
    <property type="entry name" value="Endochitinase B1"/>
    <property type="match status" value="1"/>
</dbReference>
<gene>
    <name evidence="13" type="ORF">BO97DRAFT_463793</name>
</gene>
<evidence type="ECO:0000256" key="4">
    <source>
        <dbReference type="ARBA" id="ARBA00022801"/>
    </source>
</evidence>
<keyword evidence="7" id="KW-0119">Carbohydrate metabolism</keyword>
<comment type="catalytic activity">
    <reaction evidence="1">
        <text>Random endo-hydrolysis of N-acetyl-beta-D-glucosaminide (1-&gt;4)-beta-linkages in chitin and chitodextrins.</text>
        <dbReference type="EC" id="3.2.1.14"/>
    </reaction>
</comment>
<keyword evidence="11" id="KW-0732">Signal</keyword>
<dbReference type="SMART" id="SM00636">
    <property type="entry name" value="Glyco_18"/>
    <property type="match status" value="1"/>
</dbReference>
<dbReference type="Gene3D" id="3.10.50.10">
    <property type="match status" value="1"/>
</dbReference>
<dbReference type="InterPro" id="IPR050314">
    <property type="entry name" value="Glycosyl_Hydrlase_18"/>
</dbReference>